<dbReference type="NCBIfam" id="NF006960">
    <property type="entry name" value="PRK09437.1"/>
    <property type="match status" value="1"/>
</dbReference>
<dbReference type="Gene3D" id="3.40.30.10">
    <property type="entry name" value="Glutaredoxin"/>
    <property type="match status" value="1"/>
</dbReference>
<dbReference type="PROSITE" id="PS51352">
    <property type="entry name" value="THIOREDOXIN_2"/>
    <property type="match status" value="1"/>
</dbReference>
<dbReference type="Pfam" id="PF00578">
    <property type="entry name" value="AhpC-TSA"/>
    <property type="match status" value="1"/>
</dbReference>
<sequence>MQSQKIDDMLKPGDKAPEFTGRDQDGNEITLSQFKGKKLVLYFYPKDDTPGCTAEACDLRDNYERFLSMGYQVVGVSKDSEKSHKKFIEKYNLPFPLISDTETSILQAYGAWGKKKFMGREYVGIIRKTFVIDQTGLITDIIEKVNTKAHSSQILPD</sequence>
<gene>
    <name evidence="13" type="primary">bcp_12</name>
    <name evidence="13" type="ORF">SDC9_59694</name>
</gene>
<dbReference type="InterPro" id="IPR013766">
    <property type="entry name" value="Thioredoxin_domain"/>
</dbReference>
<evidence type="ECO:0000256" key="2">
    <source>
        <dbReference type="ARBA" id="ARBA00013017"/>
    </source>
</evidence>
<dbReference type="EC" id="1.11.1.24" evidence="2"/>
<keyword evidence="6" id="KW-1015">Disulfide bond</keyword>
<evidence type="ECO:0000256" key="1">
    <source>
        <dbReference type="ARBA" id="ARBA00011245"/>
    </source>
</evidence>
<dbReference type="EMBL" id="VSSQ01002105">
    <property type="protein sequence ID" value="MPM13337.1"/>
    <property type="molecule type" value="Genomic_DNA"/>
</dbReference>
<evidence type="ECO:0000259" key="12">
    <source>
        <dbReference type="PROSITE" id="PS51352"/>
    </source>
</evidence>
<dbReference type="SUPFAM" id="SSF52833">
    <property type="entry name" value="Thioredoxin-like"/>
    <property type="match status" value="1"/>
</dbReference>
<evidence type="ECO:0000256" key="7">
    <source>
        <dbReference type="ARBA" id="ARBA00023284"/>
    </source>
</evidence>
<dbReference type="GO" id="GO:0034599">
    <property type="term" value="P:cellular response to oxidative stress"/>
    <property type="evidence" value="ECO:0007669"/>
    <property type="project" value="TreeGrafter"/>
</dbReference>
<evidence type="ECO:0000256" key="6">
    <source>
        <dbReference type="ARBA" id="ARBA00023157"/>
    </source>
</evidence>
<dbReference type="AlphaFoldDB" id="A0A644XBQ3"/>
<dbReference type="PIRSF" id="PIRSF000239">
    <property type="entry name" value="AHPC"/>
    <property type="match status" value="1"/>
</dbReference>
<evidence type="ECO:0000256" key="3">
    <source>
        <dbReference type="ARBA" id="ARBA00022559"/>
    </source>
</evidence>
<dbReference type="InterPro" id="IPR050924">
    <property type="entry name" value="Peroxiredoxin_BCP/PrxQ"/>
</dbReference>
<accession>A0A644XBQ3</accession>
<comment type="catalytic activity">
    <reaction evidence="10">
        <text>a hydroperoxide + [thioredoxin]-dithiol = an alcohol + [thioredoxin]-disulfide + H2O</text>
        <dbReference type="Rhea" id="RHEA:62620"/>
        <dbReference type="Rhea" id="RHEA-COMP:10698"/>
        <dbReference type="Rhea" id="RHEA-COMP:10700"/>
        <dbReference type="ChEBI" id="CHEBI:15377"/>
        <dbReference type="ChEBI" id="CHEBI:29950"/>
        <dbReference type="ChEBI" id="CHEBI:30879"/>
        <dbReference type="ChEBI" id="CHEBI:35924"/>
        <dbReference type="ChEBI" id="CHEBI:50058"/>
        <dbReference type="EC" id="1.11.1.24"/>
    </reaction>
</comment>
<dbReference type="InterPro" id="IPR024706">
    <property type="entry name" value="Peroxiredoxin_AhpC-typ"/>
</dbReference>
<evidence type="ECO:0000256" key="9">
    <source>
        <dbReference type="ARBA" id="ARBA00038489"/>
    </source>
</evidence>
<feature type="region of interest" description="Disordered" evidence="11">
    <location>
        <begin position="1"/>
        <end position="25"/>
    </location>
</feature>
<evidence type="ECO:0000256" key="11">
    <source>
        <dbReference type="SAM" id="MobiDB-lite"/>
    </source>
</evidence>
<reference evidence="13" key="1">
    <citation type="submission" date="2019-08" db="EMBL/GenBank/DDBJ databases">
        <authorList>
            <person name="Kucharzyk K."/>
            <person name="Murdoch R.W."/>
            <person name="Higgins S."/>
            <person name="Loffler F."/>
        </authorList>
    </citation>
    <scope>NUCLEOTIDE SEQUENCE</scope>
</reference>
<dbReference type="GO" id="GO:0045454">
    <property type="term" value="P:cell redox homeostasis"/>
    <property type="evidence" value="ECO:0007669"/>
    <property type="project" value="TreeGrafter"/>
</dbReference>
<proteinExistence type="inferred from homology"/>
<keyword evidence="7" id="KW-0676">Redox-active center</keyword>
<dbReference type="FunFam" id="3.40.30.10:FF:000007">
    <property type="entry name" value="Thioredoxin-dependent thiol peroxidase"/>
    <property type="match status" value="1"/>
</dbReference>
<comment type="caution">
    <text evidence="13">The sequence shown here is derived from an EMBL/GenBank/DDBJ whole genome shotgun (WGS) entry which is preliminary data.</text>
</comment>
<feature type="domain" description="Thioredoxin" evidence="12">
    <location>
        <begin position="10"/>
        <end position="157"/>
    </location>
</feature>
<dbReference type="GO" id="GO:0005737">
    <property type="term" value="C:cytoplasm"/>
    <property type="evidence" value="ECO:0007669"/>
    <property type="project" value="TreeGrafter"/>
</dbReference>
<evidence type="ECO:0000256" key="5">
    <source>
        <dbReference type="ARBA" id="ARBA00023002"/>
    </source>
</evidence>
<keyword evidence="3 13" id="KW-0575">Peroxidase</keyword>
<organism evidence="13">
    <name type="scientific">bioreactor metagenome</name>
    <dbReference type="NCBI Taxonomy" id="1076179"/>
    <lineage>
        <taxon>unclassified sequences</taxon>
        <taxon>metagenomes</taxon>
        <taxon>ecological metagenomes</taxon>
    </lineage>
</organism>
<keyword evidence="5 13" id="KW-0560">Oxidoreductase</keyword>
<dbReference type="PANTHER" id="PTHR42801:SF4">
    <property type="entry name" value="AHPC_TSA FAMILY PROTEIN"/>
    <property type="match status" value="1"/>
</dbReference>
<dbReference type="InterPro" id="IPR036249">
    <property type="entry name" value="Thioredoxin-like_sf"/>
</dbReference>
<comment type="similarity">
    <text evidence="9">Belongs to the peroxiredoxin family. BCP/PrxQ subfamily.</text>
</comment>
<evidence type="ECO:0000256" key="4">
    <source>
        <dbReference type="ARBA" id="ARBA00022862"/>
    </source>
</evidence>
<evidence type="ECO:0000256" key="10">
    <source>
        <dbReference type="ARBA" id="ARBA00049091"/>
    </source>
</evidence>
<protein>
    <recommendedName>
        <fullName evidence="2">thioredoxin-dependent peroxiredoxin</fullName>
        <ecNumber evidence="2">1.11.1.24</ecNumber>
    </recommendedName>
    <alternativeName>
        <fullName evidence="8">Thioredoxin peroxidase</fullName>
    </alternativeName>
</protein>
<dbReference type="GO" id="GO:0008379">
    <property type="term" value="F:thioredoxin peroxidase activity"/>
    <property type="evidence" value="ECO:0007669"/>
    <property type="project" value="TreeGrafter"/>
</dbReference>
<evidence type="ECO:0000256" key="8">
    <source>
        <dbReference type="ARBA" id="ARBA00032824"/>
    </source>
</evidence>
<keyword evidence="4" id="KW-0049">Antioxidant</keyword>
<dbReference type="InterPro" id="IPR000866">
    <property type="entry name" value="AhpC/TSA"/>
</dbReference>
<dbReference type="CDD" id="cd03017">
    <property type="entry name" value="PRX_BCP"/>
    <property type="match status" value="1"/>
</dbReference>
<name>A0A644XBQ3_9ZZZZ</name>
<dbReference type="PANTHER" id="PTHR42801">
    <property type="entry name" value="THIOREDOXIN-DEPENDENT PEROXIDE REDUCTASE"/>
    <property type="match status" value="1"/>
</dbReference>
<evidence type="ECO:0000313" key="13">
    <source>
        <dbReference type="EMBL" id="MPM13337.1"/>
    </source>
</evidence>
<comment type="subunit">
    <text evidence="1">Monomer.</text>
</comment>